<sequence length="392" mass="44192">MVERASNSSASQLKQRALIVNLKSQLRVHLLKSFSIHGYTGDSIITLSDTWFFKDLDLENLNLMETPGGPQSGVPSNLRKKGLLSTPKENQMGIHYQVFQQLKSPHGKQEGVIVNKYIEELILIMIDNFIIISKFKEVKATFKDERGKIRLVKDTLPKSEGAQSESKIGVKHIKTYLGESNLKQEHRYTVDVSIDEDTPALFHEISQITADEETDFIYMHVLLLSEAVLFTLRDKTQAKSKNPLAFARIDLKKQLYESLSITSFTHTTQHLDYPLSFYDSPDSLSHHDPQSSTQSSILSMDLRLSLSFDPSTLGQILDFKERIVKQRESEAKFKVLHHAEVISDVLKPFEDVIGYSEESGFSGRDKKGLIIGGIDGGKSRDRCQVCDGCSII</sequence>
<comment type="caution">
    <text evidence="1">The sequence shown here is derived from an EMBL/GenBank/DDBJ whole genome shotgun (WGS) entry which is preliminary data.</text>
</comment>
<gene>
    <name evidence="1" type="ORF">FGO68_gene4806</name>
</gene>
<name>A0A8J8NP00_HALGN</name>
<accession>A0A8J8NP00</accession>
<dbReference type="AlphaFoldDB" id="A0A8J8NP00"/>
<reference evidence="1" key="1">
    <citation type="submission" date="2019-06" db="EMBL/GenBank/DDBJ databases">
        <authorList>
            <person name="Zheng W."/>
        </authorList>
    </citation>
    <scope>NUCLEOTIDE SEQUENCE</scope>
    <source>
        <strain evidence="1">QDHG01</strain>
    </source>
</reference>
<organism evidence="1 2">
    <name type="scientific">Halteria grandinella</name>
    <dbReference type="NCBI Taxonomy" id="5974"/>
    <lineage>
        <taxon>Eukaryota</taxon>
        <taxon>Sar</taxon>
        <taxon>Alveolata</taxon>
        <taxon>Ciliophora</taxon>
        <taxon>Intramacronucleata</taxon>
        <taxon>Spirotrichea</taxon>
        <taxon>Stichotrichia</taxon>
        <taxon>Sporadotrichida</taxon>
        <taxon>Halteriidae</taxon>
        <taxon>Halteria</taxon>
    </lineage>
</organism>
<proteinExistence type="predicted"/>
<evidence type="ECO:0000313" key="1">
    <source>
        <dbReference type="EMBL" id="TNV78254.1"/>
    </source>
</evidence>
<dbReference type="EMBL" id="RRYP01010647">
    <property type="protein sequence ID" value="TNV78254.1"/>
    <property type="molecule type" value="Genomic_DNA"/>
</dbReference>
<keyword evidence="2" id="KW-1185">Reference proteome</keyword>
<protein>
    <submittedName>
        <fullName evidence="1">Uncharacterized protein</fullName>
    </submittedName>
</protein>
<evidence type="ECO:0000313" key="2">
    <source>
        <dbReference type="Proteomes" id="UP000785679"/>
    </source>
</evidence>
<dbReference type="Proteomes" id="UP000785679">
    <property type="component" value="Unassembled WGS sequence"/>
</dbReference>